<feature type="transmembrane region" description="Helical" evidence="1">
    <location>
        <begin position="71"/>
        <end position="88"/>
    </location>
</feature>
<sequence length="228" mass="25460">MATASEYQKMLRTTKLNYILIGLLITTSITSHLIANRFIVLFGYPVIPATFTYMLVFSLSDMLAALNNRRFVVWVLVGEALANSYWLMAATGVDISPAPDFFPLAQSYHDVFGSVPELFLANLGGGLIIGIIDILLFSHWYQVKQYPYFKSTLFSTLVSISAYTYFTDYFGFKGNYPESVFLLAHVNIVTNVLCVIVYSILSTLAMKAIREYISTNQPTAGVQAHDPV</sequence>
<feature type="transmembrane region" description="Helical" evidence="1">
    <location>
        <begin position="179"/>
        <end position="201"/>
    </location>
</feature>
<organism evidence="2 3">
    <name type="scientific">Parashewanella curva</name>
    <dbReference type="NCBI Taxonomy" id="2338552"/>
    <lineage>
        <taxon>Bacteria</taxon>
        <taxon>Pseudomonadati</taxon>
        <taxon>Pseudomonadota</taxon>
        <taxon>Gammaproteobacteria</taxon>
        <taxon>Alteromonadales</taxon>
        <taxon>Shewanellaceae</taxon>
        <taxon>Parashewanella</taxon>
    </lineage>
</organism>
<comment type="caution">
    <text evidence="2">The sequence shown here is derived from an EMBL/GenBank/DDBJ whole genome shotgun (WGS) entry which is preliminary data.</text>
</comment>
<dbReference type="EMBL" id="QZEI01000016">
    <property type="protein sequence ID" value="RLV60404.1"/>
    <property type="molecule type" value="Genomic_DNA"/>
</dbReference>
<evidence type="ECO:0000313" key="3">
    <source>
        <dbReference type="Proteomes" id="UP000281474"/>
    </source>
</evidence>
<evidence type="ECO:0008006" key="4">
    <source>
        <dbReference type="Google" id="ProtNLM"/>
    </source>
</evidence>
<accession>A0A3L8PYI6</accession>
<reference evidence="2 3" key="1">
    <citation type="submission" date="2018-09" db="EMBL/GenBank/DDBJ databases">
        <title>Phylogeny of the Shewanellaceae, and recommendation for two new genera, Pseudoshewanella and Parashewanella.</title>
        <authorList>
            <person name="Wang G."/>
        </authorList>
    </citation>
    <scope>NUCLEOTIDE SEQUENCE [LARGE SCALE GENOMIC DNA]</scope>
    <source>
        <strain evidence="2 3">C51</strain>
    </source>
</reference>
<feature type="transmembrane region" description="Helical" evidence="1">
    <location>
        <begin position="118"/>
        <end position="136"/>
    </location>
</feature>
<keyword evidence="1" id="KW-0812">Transmembrane</keyword>
<feature type="transmembrane region" description="Helical" evidence="1">
    <location>
        <begin position="41"/>
        <end position="59"/>
    </location>
</feature>
<proteinExistence type="predicted"/>
<evidence type="ECO:0000256" key="1">
    <source>
        <dbReference type="SAM" id="Phobius"/>
    </source>
</evidence>
<gene>
    <name evidence="2" type="ORF">D5018_07030</name>
</gene>
<keyword evidence="1" id="KW-0472">Membrane</keyword>
<name>A0A3L8PYI6_9GAMM</name>
<dbReference type="Pfam" id="PF02592">
    <property type="entry name" value="Vut_1"/>
    <property type="match status" value="1"/>
</dbReference>
<evidence type="ECO:0000313" key="2">
    <source>
        <dbReference type="EMBL" id="RLV60404.1"/>
    </source>
</evidence>
<dbReference type="InterPro" id="IPR003744">
    <property type="entry name" value="YhhQ"/>
</dbReference>
<keyword evidence="1" id="KW-1133">Transmembrane helix</keyword>
<dbReference type="RefSeq" id="WP_121838302.1">
    <property type="nucleotide sequence ID" value="NZ_ML014765.1"/>
</dbReference>
<keyword evidence="3" id="KW-1185">Reference proteome</keyword>
<feature type="transmembrane region" description="Helical" evidence="1">
    <location>
        <begin position="16"/>
        <end position="35"/>
    </location>
</feature>
<dbReference type="AlphaFoldDB" id="A0A3L8PYI6"/>
<feature type="transmembrane region" description="Helical" evidence="1">
    <location>
        <begin position="148"/>
        <end position="167"/>
    </location>
</feature>
<protein>
    <recommendedName>
        <fullName evidence="4">VUT family protein</fullName>
    </recommendedName>
</protein>
<dbReference type="Proteomes" id="UP000281474">
    <property type="component" value="Unassembled WGS sequence"/>
</dbReference>